<accession>A0A2H0LMX7</accession>
<evidence type="ECO:0008006" key="3">
    <source>
        <dbReference type="Google" id="ProtNLM"/>
    </source>
</evidence>
<protein>
    <recommendedName>
        <fullName evidence="3">PqqD family protein</fullName>
    </recommendedName>
</protein>
<dbReference type="Proteomes" id="UP000230859">
    <property type="component" value="Unassembled WGS sequence"/>
</dbReference>
<name>A0A2H0LMX7_9BACT</name>
<proteinExistence type="predicted"/>
<dbReference type="InterPro" id="IPR041881">
    <property type="entry name" value="PqqD_sf"/>
</dbReference>
<organism evidence="1 2">
    <name type="scientific">Candidatus Abzuiibacterium crystallinum</name>
    <dbReference type="NCBI Taxonomy" id="1974748"/>
    <lineage>
        <taxon>Bacteria</taxon>
        <taxon>Pseudomonadati</taxon>
        <taxon>Candidatus Omnitrophota</taxon>
        <taxon>Candidatus Abzuiibacterium</taxon>
    </lineage>
</organism>
<evidence type="ECO:0000313" key="1">
    <source>
        <dbReference type="EMBL" id="PIQ85769.1"/>
    </source>
</evidence>
<dbReference type="Gene3D" id="1.10.10.1150">
    <property type="entry name" value="Coenzyme PQQ synthesis protein D (PqqD)"/>
    <property type="match status" value="1"/>
</dbReference>
<dbReference type="Pfam" id="PF05402">
    <property type="entry name" value="PqqD"/>
    <property type="match status" value="1"/>
</dbReference>
<dbReference type="AlphaFoldDB" id="A0A2H0LMX7"/>
<dbReference type="InterPro" id="IPR008792">
    <property type="entry name" value="PQQD"/>
</dbReference>
<comment type="caution">
    <text evidence="1">The sequence shown here is derived from an EMBL/GenBank/DDBJ whole genome shotgun (WGS) entry which is preliminary data.</text>
</comment>
<evidence type="ECO:0000313" key="2">
    <source>
        <dbReference type="Proteomes" id="UP000230859"/>
    </source>
</evidence>
<gene>
    <name evidence="1" type="ORF">COV74_07435</name>
</gene>
<sequence>MLPPKPKGKSHIVFQPAQEGCLLLNQKTDQMHSLNAAAAFIWTFCDGRHSIQDIEEAFLKHAKLPPEEAKKEIDKTLAELHSLGLLE</sequence>
<dbReference type="EMBL" id="PCVY01000061">
    <property type="protein sequence ID" value="PIQ85769.1"/>
    <property type="molecule type" value="Genomic_DNA"/>
</dbReference>
<reference evidence="1 2" key="1">
    <citation type="submission" date="2017-09" db="EMBL/GenBank/DDBJ databases">
        <title>Depth-based differentiation of microbial function through sediment-hosted aquifers and enrichment of novel symbionts in the deep terrestrial subsurface.</title>
        <authorList>
            <person name="Probst A.J."/>
            <person name="Ladd B."/>
            <person name="Jarett J.K."/>
            <person name="Geller-Mcgrath D.E."/>
            <person name="Sieber C.M."/>
            <person name="Emerson J.B."/>
            <person name="Anantharaman K."/>
            <person name="Thomas B.C."/>
            <person name="Malmstrom R."/>
            <person name="Stieglmeier M."/>
            <person name="Klingl A."/>
            <person name="Woyke T."/>
            <person name="Ryan C.M."/>
            <person name="Banfield J.F."/>
        </authorList>
    </citation>
    <scope>NUCLEOTIDE SEQUENCE [LARGE SCALE GENOMIC DNA]</scope>
    <source>
        <strain evidence="1">CG11_big_fil_rev_8_21_14_0_20_45_26</strain>
    </source>
</reference>